<dbReference type="Pfam" id="PF21821">
    <property type="entry name" value="Dit_like"/>
    <property type="match status" value="1"/>
</dbReference>
<dbReference type="Proteomes" id="UP000251311">
    <property type="component" value="Unassembled WGS sequence"/>
</dbReference>
<dbReference type="RefSeq" id="WP_108527590.1">
    <property type="nucleotide sequence ID" value="NZ_MUXF01000008.1"/>
</dbReference>
<dbReference type="EMBL" id="MUXF01000008">
    <property type="protein sequence ID" value="PUE66758.1"/>
    <property type="molecule type" value="Genomic_DNA"/>
</dbReference>
<evidence type="ECO:0000259" key="1">
    <source>
        <dbReference type="Pfam" id="PF21821"/>
    </source>
</evidence>
<comment type="caution">
    <text evidence="2">The sequence shown here is derived from an EMBL/GenBank/DDBJ whole genome shotgun (WGS) entry which is preliminary data.</text>
</comment>
<dbReference type="InterPro" id="IPR048494">
    <property type="entry name" value="Dit-like_N"/>
</dbReference>
<gene>
    <name evidence="2" type="ORF">B0175_05170</name>
</gene>
<evidence type="ECO:0000313" key="2">
    <source>
        <dbReference type="EMBL" id="PUE66758.1"/>
    </source>
</evidence>
<protein>
    <recommendedName>
        <fullName evidence="1">Dit-like phage tail protein N-terminal domain-containing protein</fullName>
    </recommendedName>
</protein>
<sequence>MFDNFIKSIEDFTKNPFGTTKQEETQTIGIAGYKLDVRLKENPTYTTDIPDNYVEDGSYVNDHFVDKPLIVTLEGEVADLHYQEINTNSLIDNLLTDKYAGITENLYPNYRSNQTLQRMNKLMDDVRYSEVTELANKTGNLYNIFEGGRDKETLNFMEFIERLQNAKMPVKIETASKTYENMGLISFAPVRDQVTNTAIGYQATFKQVRFAKTILVEVQKMTKNPAKSVKNKVAPKSDKGTVNGEKVQDAKAKELLSPLVAVKRLFQ</sequence>
<feature type="domain" description="Dit-like phage tail protein N-terminal" evidence="1">
    <location>
        <begin position="36"/>
        <end position="218"/>
    </location>
</feature>
<reference evidence="2 3" key="1">
    <citation type="submission" date="2017-02" db="EMBL/GenBank/DDBJ databases">
        <title>Arcobacter lacus sp. nov., a new species isolated from reclaimed water.</title>
        <authorList>
            <person name="Figueras M.J."/>
            <person name="Perez-Cataluna A."/>
            <person name="Salas-Masso N."/>
        </authorList>
    </citation>
    <scope>NUCLEOTIDE SEQUENCE [LARGE SCALE GENOMIC DNA]</scope>
    <source>
        <strain evidence="2 3">RW43-9</strain>
    </source>
</reference>
<organism evidence="2 3">
    <name type="scientific">Arcobacter lacus</name>
    <dbReference type="NCBI Taxonomy" id="1912876"/>
    <lineage>
        <taxon>Bacteria</taxon>
        <taxon>Pseudomonadati</taxon>
        <taxon>Campylobacterota</taxon>
        <taxon>Epsilonproteobacteria</taxon>
        <taxon>Campylobacterales</taxon>
        <taxon>Arcobacteraceae</taxon>
        <taxon>Arcobacter</taxon>
    </lineage>
</organism>
<proteinExistence type="predicted"/>
<keyword evidence="3" id="KW-1185">Reference proteome</keyword>
<accession>A0ABX5JMD6</accession>
<name>A0ABX5JMD6_9BACT</name>
<evidence type="ECO:0000313" key="3">
    <source>
        <dbReference type="Proteomes" id="UP000251311"/>
    </source>
</evidence>